<dbReference type="Gene3D" id="2.60.120.200">
    <property type="match status" value="1"/>
</dbReference>
<dbReference type="AlphaFoldDB" id="U5QD19"/>
<organism evidence="2 3">
    <name type="scientific">Gloeobacter kilaueensis (strain ATCC BAA-2537 / CCAP 1431/1 / ULC 316 / JS1)</name>
    <dbReference type="NCBI Taxonomy" id="1183438"/>
    <lineage>
        <taxon>Bacteria</taxon>
        <taxon>Bacillati</taxon>
        <taxon>Cyanobacteriota</taxon>
        <taxon>Cyanophyceae</taxon>
        <taxon>Gloeobacterales</taxon>
        <taxon>Gloeobacteraceae</taxon>
        <taxon>Gloeobacter</taxon>
    </lineage>
</organism>
<gene>
    <name evidence="2" type="ORF">GKIL_0551</name>
</gene>
<evidence type="ECO:0000313" key="3">
    <source>
        <dbReference type="Proteomes" id="UP000017396"/>
    </source>
</evidence>
<accession>U5QD19</accession>
<dbReference type="KEGG" id="glj:GKIL_0551"/>
<evidence type="ECO:0000256" key="1">
    <source>
        <dbReference type="SAM" id="SignalP"/>
    </source>
</evidence>
<feature type="chain" id="PRO_5004663874" description="PEP-CTERM protein-sorting domain-containing protein" evidence="1">
    <location>
        <begin position="24"/>
        <end position="249"/>
    </location>
</feature>
<proteinExistence type="predicted"/>
<reference evidence="2 3" key="1">
    <citation type="journal article" date="2013" name="PLoS ONE">
        <title>Cultivation and Complete Genome Sequencing of Gloeobacter kilaueensis sp. nov., from a Lava Cave in Kilauea Caldera, Hawai'i.</title>
        <authorList>
            <person name="Saw J.H."/>
            <person name="Schatz M."/>
            <person name="Brown M.V."/>
            <person name="Kunkel D.D."/>
            <person name="Foster J.S."/>
            <person name="Shick H."/>
            <person name="Christensen S."/>
            <person name="Hou S."/>
            <person name="Wan X."/>
            <person name="Donachie S.P."/>
        </authorList>
    </citation>
    <scope>NUCLEOTIDE SEQUENCE [LARGE SCALE GENOMIC DNA]</scope>
    <source>
        <strain evidence="3">JS</strain>
    </source>
</reference>
<dbReference type="STRING" id="1183438.GKIL_0551"/>
<evidence type="ECO:0008006" key="4">
    <source>
        <dbReference type="Google" id="ProtNLM"/>
    </source>
</evidence>
<sequence length="249" mass="26130">MRRIVLFLSLAALLTIASHPAQAIGVETLSEGFEDVSALPGEGWSLVNQSNPAFDDPTDPLQGWFQGTSDLFTTSDGPSNSYIAADFSSTPGDPFTGVGTVNNYLITPELDISQGGAFSFSTRTFVGAEGNFSLNVLLCTTDCSNTANFNTSLLSLSNNQAQGSFYPGSLASSDAFENFSVDIAAQANGEASRIAFQFTTPEGGTASTTFPAVGIDTVNYVPEPTVGISSGLLLLLGGAALRRRWRPRS</sequence>
<keyword evidence="1" id="KW-0732">Signal</keyword>
<dbReference type="OrthoDB" id="1405746at2"/>
<dbReference type="HOGENOM" id="CLU_1114570_0_0_3"/>
<dbReference type="EMBL" id="CP003587">
    <property type="protein sequence ID" value="AGY56797.1"/>
    <property type="molecule type" value="Genomic_DNA"/>
</dbReference>
<dbReference type="RefSeq" id="WP_023171828.1">
    <property type="nucleotide sequence ID" value="NC_022600.1"/>
</dbReference>
<name>U5QD19_GLOK1</name>
<dbReference type="eggNOG" id="ENOG5032VJB">
    <property type="taxonomic scope" value="Bacteria"/>
</dbReference>
<dbReference type="Proteomes" id="UP000017396">
    <property type="component" value="Chromosome"/>
</dbReference>
<protein>
    <recommendedName>
        <fullName evidence="4">PEP-CTERM protein-sorting domain-containing protein</fullName>
    </recommendedName>
</protein>
<keyword evidence="3" id="KW-1185">Reference proteome</keyword>
<dbReference type="NCBIfam" id="NF038128">
    <property type="entry name" value="choice_anch_J"/>
    <property type="match status" value="1"/>
</dbReference>
<feature type="signal peptide" evidence="1">
    <location>
        <begin position="1"/>
        <end position="23"/>
    </location>
</feature>
<evidence type="ECO:0000313" key="2">
    <source>
        <dbReference type="EMBL" id="AGY56797.1"/>
    </source>
</evidence>